<protein>
    <recommendedName>
        <fullName evidence="3">dUTP diphosphatase</fullName>
        <ecNumber evidence="3">3.6.1.23</ecNumber>
    </recommendedName>
</protein>
<feature type="non-terminal residue" evidence="6">
    <location>
        <position position="1"/>
    </location>
</feature>
<dbReference type="EC" id="3.6.1.23" evidence="3"/>
<dbReference type="InterPro" id="IPR036157">
    <property type="entry name" value="dUTPase-like_sf"/>
</dbReference>
<name>A0A091GY20_BUCRH</name>
<comment type="similarity">
    <text evidence="2">Belongs to the dUTPase family.</text>
</comment>
<dbReference type="InterPro" id="IPR029054">
    <property type="entry name" value="dUTPase-like"/>
</dbReference>
<gene>
    <name evidence="6" type="ORF">N320_02493</name>
</gene>
<keyword evidence="4" id="KW-0546">Nucleotide metabolism</keyword>
<dbReference type="GO" id="GO:0046081">
    <property type="term" value="P:dUTP catabolic process"/>
    <property type="evidence" value="ECO:0007669"/>
    <property type="project" value="InterPro"/>
</dbReference>
<dbReference type="PANTHER" id="PTHR11241:SF0">
    <property type="entry name" value="DEOXYURIDINE 5'-TRIPHOSPHATE NUCLEOTIDOHYDROLASE"/>
    <property type="match status" value="1"/>
</dbReference>
<dbReference type="EMBL" id="KL515956">
    <property type="protein sequence ID" value="KFO88044.1"/>
    <property type="molecule type" value="Genomic_DNA"/>
</dbReference>
<evidence type="ECO:0000313" key="7">
    <source>
        <dbReference type="Proteomes" id="UP000054064"/>
    </source>
</evidence>
<dbReference type="Proteomes" id="UP000054064">
    <property type="component" value="Unassembled WGS sequence"/>
</dbReference>
<evidence type="ECO:0000256" key="3">
    <source>
        <dbReference type="ARBA" id="ARBA00012379"/>
    </source>
</evidence>
<dbReference type="GO" id="GO:0004170">
    <property type="term" value="F:dUTP diphosphatase activity"/>
    <property type="evidence" value="ECO:0007669"/>
    <property type="project" value="UniProtKB-EC"/>
</dbReference>
<accession>A0A091GY20</accession>
<dbReference type="SUPFAM" id="SSF51283">
    <property type="entry name" value="dUTPase-like"/>
    <property type="match status" value="1"/>
</dbReference>
<proteinExistence type="inferred from homology"/>
<dbReference type="AlphaFoldDB" id="A0A091GY20"/>
<evidence type="ECO:0000256" key="1">
    <source>
        <dbReference type="ARBA" id="ARBA00005142"/>
    </source>
</evidence>
<evidence type="ECO:0000256" key="4">
    <source>
        <dbReference type="ARBA" id="ARBA00023080"/>
    </source>
</evidence>
<feature type="domain" description="dUTPase-like" evidence="5">
    <location>
        <begin position="2"/>
        <end position="67"/>
    </location>
</feature>
<keyword evidence="7" id="KW-1185">Reference proteome</keyword>
<dbReference type="GO" id="GO:0006226">
    <property type="term" value="P:dUMP biosynthetic process"/>
    <property type="evidence" value="ECO:0007669"/>
    <property type="project" value="InterPro"/>
</dbReference>
<dbReference type="GO" id="GO:0000287">
    <property type="term" value="F:magnesium ion binding"/>
    <property type="evidence" value="ECO:0007669"/>
    <property type="project" value="InterPro"/>
</dbReference>
<dbReference type="Gene3D" id="2.70.40.10">
    <property type="match status" value="1"/>
</dbReference>
<evidence type="ECO:0000313" key="6">
    <source>
        <dbReference type="EMBL" id="KFO88044.1"/>
    </source>
</evidence>
<evidence type="ECO:0000259" key="5">
    <source>
        <dbReference type="Pfam" id="PF00692"/>
    </source>
</evidence>
<evidence type="ECO:0000256" key="2">
    <source>
        <dbReference type="ARBA" id="ARBA00006581"/>
    </source>
</evidence>
<feature type="non-terminal residue" evidence="6">
    <location>
        <position position="67"/>
    </location>
</feature>
<dbReference type="PANTHER" id="PTHR11241">
    <property type="entry name" value="DEOXYURIDINE 5'-TRIPHOSPHATE NUCLEOTIDOHYDROLASE"/>
    <property type="match status" value="1"/>
</dbReference>
<sequence length="67" mass="7195">VGAGVLDPNYRSEIKVLVINNGEVPFAYNKGDRIAYVICERVCVPVIEVTDNLNATSRGAHEFGSSG</sequence>
<dbReference type="InterPro" id="IPR008181">
    <property type="entry name" value="dUTPase"/>
</dbReference>
<organism evidence="6 7">
    <name type="scientific">Buceros rhinoceros silvestris</name>
    <dbReference type="NCBI Taxonomy" id="175836"/>
    <lineage>
        <taxon>Eukaryota</taxon>
        <taxon>Metazoa</taxon>
        <taxon>Chordata</taxon>
        <taxon>Craniata</taxon>
        <taxon>Vertebrata</taxon>
        <taxon>Euteleostomi</taxon>
        <taxon>Archelosauria</taxon>
        <taxon>Archosauria</taxon>
        <taxon>Dinosauria</taxon>
        <taxon>Saurischia</taxon>
        <taxon>Theropoda</taxon>
        <taxon>Coelurosauria</taxon>
        <taxon>Aves</taxon>
        <taxon>Neognathae</taxon>
        <taxon>Neoaves</taxon>
        <taxon>Telluraves</taxon>
        <taxon>Coraciimorphae</taxon>
        <taxon>Bucerotiformes</taxon>
        <taxon>Bucerotidae</taxon>
        <taxon>Buceros</taxon>
    </lineage>
</organism>
<dbReference type="Pfam" id="PF00692">
    <property type="entry name" value="dUTPase"/>
    <property type="match status" value="1"/>
</dbReference>
<comment type="pathway">
    <text evidence="1">Pyrimidine metabolism; dUMP biosynthesis; dUMP from dCTP (dUTP route): step 2/2.</text>
</comment>
<reference evidence="6 7" key="1">
    <citation type="submission" date="2014-04" db="EMBL/GenBank/DDBJ databases">
        <title>Genome evolution of avian class.</title>
        <authorList>
            <person name="Zhang G."/>
            <person name="Li C."/>
        </authorList>
    </citation>
    <scope>NUCLEOTIDE SEQUENCE [LARGE SCALE GENOMIC DNA]</scope>
    <source>
        <strain evidence="6">BGI_N320</strain>
    </source>
</reference>